<dbReference type="GO" id="GO:0044781">
    <property type="term" value="P:bacterial-type flagellum organization"/>
    <property type="evidence" value="ECO:0007669"/>
    <property type="project" value="UniProtKB-KW"/>
</dbReference>
<keyword evidence="6" id="KW-0145">Chemotaxis</keyword>
<comment type="subcellular location">
    <subcellularLocation>
        <location evidence="1">Cell membrane</location>
        <topology evidence="1">Peripheral membrane protein</topology>
        <orientation evidence="1">Cytoplasmic side</orientation>
    </subcellularLocation>
</comment>
<evidence type="ECO:0000256" key="4">
    <source>
        <dbReference type="ARBA" id="ARBA00022448"/>
    </source>
</evidence>
<dbReference type="InterPro" id="IPR012823">
    <property type="entry name" value="Flagell_FliJ"/>
</dbReference>
<dbReference type="RefSeq" id="WP_100707132.1">
    <property type="nucleotide sequence ID" value="NZ_NPDL01000005.1"/>
</dbReference>
<dbReference type="AlphaFoldDB" id="A0A2M9XBI4"/>
<keyword evidence="12" id="KW-1185">Reference proteome</keyword>
<evidence type="ECO:0000256" key="3">
    <source>
        <dbReference type="ARBA" id="ARBA00020392"/>
    </source>
</evidence>
<keyword evidence="10" id="KW-1006">Bacterial flagellum protein export</keyword>
<dbReference type="OrthoDB" id="343339at2"/>
<gene>
    <name evidence="11" type="primary">fliJ</name>
    <name evidence="11" type="ORF">CH357_12640</name>
</gene>
<accession>A0A2M9XBI4</accession>
<evidence type="ECO:0000313" key="11">
    <source>
        <dbReference type="EMBL" id="PJZ25055.1"/>
    </source>
</evidence>
<comment type="caution">
    <text evidence="11">The sequence shown here is derived from an EMBL/GenBank/DDBJ whole genome shotgun (WGS) entry which is preliminary data.</text>
</comment>
<dbReference type="Gene3D" id="1.10.287.1700">
    <property type="match status" value="1"/>
</dbReference>
<keyword evidence="5" id="KW-1003">Cell membrane</keyword>
<keyword evidence="11" id="KW-0969">Cilium</keyword>
<dbReference type="EMBL" id="NPDN01000006">
    <property type="protein sequence ID" value="PJZ25055.1"/>
    <property type="molecule type" value="Genomic_DNA"/>
</dbReference>
<evidence type="ECO:0000256" key="7">
    <source>
        <dbReference type="ARBA" id="ARBA00022795"/>
    </source>
</evidence>
<dbReference type="InterPro" id="IPR053716">
    <property type="entry name" value="Flag_assembly_chemotaxis_eff"/>
</dbReference>
<keyword evidence="4" id="KW-0813">Transport</keyword>
<dbReference type="Pfam" id="PF02050">
    <property type="entry name" value="FliJ"/>
    <property type="match status" value="1"/>
</dbReference>
<evidence type="ECO:0000256" key="9">
    <source>
        <dbReference type="ARBA" id="ARBA00023136"/>
    </source>
</evidence>
<evidence type="ECO:0000313" key="12">
    <source>
        <dbReference type="Proteomes" id="UP000232196"/>
    </source>
</evidence>
<reference evidence="11 12" key="1">
    <citation type="submission" date="2017-07" db="EMBL/GenBank/DDBJ databases">
        <title>Leptospira spp. isolated from tropical soils.</title>
        <authorList>
            <person name="Thibeaux R."/>
            <person name="Iraola G."/>
            <person name="Ferres I."/>
            <person name="Bierque E."/>
            <person name="Girault D."/>
            <person name="Soupe-Gilbert M.-E."/>
            <person name="Picardeau M."/>
            <person name="Goarant C."/>
        </authorList>
    </citation>
    <scope>NUCLEOTIDE SEQUENCE [LARGE SCALE GENOMIC DNA]</scope>
    <source>
        <strain evidence="11 12">MCA1-C-A1</strain>
    </source>
</reference>
<evidence type="ECO:0000256" key="1">
    <source>
        <dbReference type="ARBA" id="ARBA00004413"/>
    </source>
</evidence>
<protein>
    <recommendedName>
        <fullName evidence="3">Flagellar FliJ protein</fullName>
    </recommendedName>
</protein>
<dbReference type="NCBIfam" id="TIGR02473">
    <property type="entry name" value="flagell_FliJ"/>
    <property type="match status" value="1"/>
</dbReference>
<name>A0A2M9XBI4_9LEPT</name>
<dbReference type="GO" id="GO:0015031">
    <property type="term" value="P:protein transport"/>
    <property type="evidence" value="ECO:0007669"/>
    <property type="project" value="UniProtKB-KW"/>
</dbReference>
<evidence type="ECO:0000256" key="8">
    <source>
        <dbReference type="ARBA" id="ARBA00022927"/>
    </source>
</evidence>
<evidence type="ECO:0000256" key="5">
    <source>
        <dbReference type="ARBA" id="ARBA00022475"/>
    </source>
</evidence>
<keyword evidence="11" id="KW-0966">Cell projection</keyword>
<comment type="similarity">
    <text evidence="2">Belongs to the FliJ family.</text>
</comment>
<evidence type="ECO:0000256" key="10">
    <source>
        <dbReference type="ARBA" id="ARBA00023225"/>
    </source>
</evidence>
<organism evidence="11 12">
    <name type="scientific">Leptospira hartskeerlii</name>
    <dbReference type="NCBI Taxonomy" id="2023177"/>
    <lineage>
        <taxon>Bacteria</taxon>
        <taxon>Pseudomonadati</taxon>
        <taxon>Spirochaetota</taxon>
        <taxon>Spirochaetia</taxon>
        <taxon>Leptospirales</taxon>
        <taxon>Leptospiraceae</taxon>
        <taxon>Leptospira</taxon>
    </lineage>
</organism>
<evidence type="ECO:0000256" key="6">
    <source>
        <dbReference type="ARBA" id="ARBA00022500"/>
    </source>
</evidence>
<sequence length="190" mass="22703">MKRFQFRLEPVLRLKKIKEDQKLKELSELVAEVNQRQSEIDSNEAKIHSLSSTELGGSTDLREYSYLQTYMRQLLTRNTELETEIRSFDEPVGKKRTEVSEARKEKKVLELLKENRFKEYMHSYRKAERIQAEEQFLADLYRKTREEIYGDDRSKRDPKVFTYDTGGVERTGTEDAGLSELRKLYERYKK</sequence>
<dbReference type="GO" id="GO:0009288">
    <property type="term" value="C:bacterial-type flagellum"/>
    <property type="evidence" value="ECO:0007669"/>
    <property type="project" value="InterPro"/>
</dbReference>
<keyword evidence="7" id="KW-1005">Bacterial flagellum biogenesis</keyword>
<dbReference type="GO" id="GO:0006935">
    <property type="term" value="P:chemotaxis"/>
    <property type="evidence" value="ECO:0007669"/>
    <property type="project" value="UniProtKB-KW"/>
</dbReference>
<evidence type="ECO:0000256" key="2">
    <source>
        <dbReference type="ARBA" id="ARBA00010004"/>
    </source>
</evidence>
<proteinExistence type="inferred from homology"/>
<keyword evidence="11" id="KW-0282">Flagellum</keyword>
<keyword evidence="9" id="KW-0472">Membrane</keyword>
<keyword evidence="8" id="KW-0653">Protein transport</keyword>
<dbReference type="GO" id="GO:0071973">
    <property type="term" value="P:bacterial-type flagellum-dependent cell motility"/>
    <property type="evidence" value="ECO:0007669"/>
    <property type="project" value="InterPro"/>
</dbReference>
<dbReference type="GO" id="GO:0005886">
    <property type="term" value="C:plasma membrane"/>
    <property type="evidence" value="ECO:0007669"/>
    <property type="project" value="UniProtKB-SubCell"/>
</dbReference>
<dbReference type="Proteomes" id="UP000232196">
    <property type="component" value="Unassembled WGS sequence"/>
</dbReference>